<gene>
    <name evidence="1" type="ORF">MPEBLZ_04381</name>
</gene>
<name>A0A0P7ZC93_9EURY</name>
<sequence length="122" mass="14170">MTFFYNEKSESLVIRDPEFRSLHHIRVWMRAFVGPDISPMQRMIYNCVCNVQDDDKRGWMLQVCINRIHRDTGVSQEAVFRCVMGMIEAGYLLRDTIEGAVYLRSPPLVTNIGDIGKKKVMI</sequence>
<reference evidence="1 2" key="1">
    <citation type="submission" date="2015-09" db="EMBL/GenBank/DDBJ databases">
        <title>A metagenomics-based metabolic model of nitrate-dependent anaerobic oxidation of methane by Methanoperedens-like archaea.</title>
        <authorList>
            <person name="Arshad A."/>
            <person name="Speth D.R."/>
            <person name="De Graaf R.M."/>
            <person name="Op Den Camp H.J."/>
            <person name="Jetten M.S."/>
            <person name="Welte C.U."/>
        </authorList>
    </citation>
    <scope>NUCLEOTIDE SEQUENCE [LARGE SCALE GENOMIC DNA]</scope>
</reference>
<accession>A0A0P7ZC93</accession>
<evidence type="ECO:0008006" key="3">
    <source>
        <dbReference type="Google" id="ProtNLM"/>
    </source>
</evidence>
<dbReference type="AlphaFoldDB" id="A0A0P7ZC93"/>
<dbReference type="EMBL" id="LKCM01000448">
    <property type="protein sequence ID" value="KPQ41067.1"/>
    <property type="molecule type" value="Genomic_DNA"/>
</dbReference>
<proteinExistence type="predicted"/>
<evidence type="ECO:0000313" key="1">
    <source>
        <dbReference type="EMBL" id="KPQ41067.1"/>
    </source>
</evidence>
<evidence type="ECO:0000313" key="2">
    <source>
        <dbReference type="Proteomes" id="UP000050360"/>
    </source>
</evidence>
<dbReference type="Proteomes" id="UP000050360">
    <property type="component" value="Unassembled WGS sequence"/>
</dbReference>
<organism evidence="1 2">
    <name type="scientific">Candidatus Methanoperedens nitratireducens</name>
    <dbReference type="NCBI Taxonomy" id="1392998"/>
    <lineage>
        <taxon>Archaea</taxon>
        <taxon>Methanobacteriati</taxon>
        <taxon>Methanobacteriota</taxon>
        <taxon>Stenosarchaea group</taxon>
        <taxon>Methanomicrobia</taxon>
        <taxon>Methanosarcinales</taxon>
        <taxon>ANME-2 cluster</taxon>
        <taxon>Candidatus Methanoperedentaceae</taxon>
        <taxon>Candidatus Methanoperedens</taxon>
    </lineage>
</organism>
<comment type="caution">
    <text evidence="1">The sequence shown here is derived from an EMBL/GenBank/DDBJ whole genome shotgun (WGS) entry which is preliminary data.</text>
</comment>
<protein>
    <recommendedName>
        <fullName evidence="3">Replication protein</fullName>
    </recommendedName>
</protein>